<dbReference type="Proteomes" id="UP000807469">
    <property type="component" value="Unassembled WGS sequence"/>
</dbReference>
<sequence>MHSPAPLFSTCSQFVHRYLHNCSVMASTPPAITPAASSPALWLSAAEEQQPLLEQHEIDDKHELDNSPVDLGMPPRGLGPIQLGPDDVEAGTVGPPARRFWKVRNVLEHIPEKHRSVLRDMGKGCLYIIMAPIGLVAVTLYACGLIIEGIALLLKGVGSLGGSFLMRRNERSQSPTFEAFQV</sequence>
<comment type="caution">
    <text evidence="2">The sequence shown here is derived from an EMBL/GenBank/DDBJ whole genome shotgun (WGS) entry which is preliminary data.</text>
</comment>
<keyword evidence="3" id="KW-1185">Reference proteome</keyword>
<accession>A0A9P5YXD1</accession>
<keyword evidence="1" id="KW-0812">Transmembrane</keyword>
<name>A0A9P5YXD1_9AGAR</name>
<protein>
    <submittedName>
        <fullName evidence="2">Uncharacterized protein</fullName>
    </submittedName>
</protein>
<gene>
    <name evidence="2" type="ORF">BDN70DRAFT_183431</name>
</gene>
<feature type="transmembrane region" description="Helical" evidence="1">
    <location>
        <begin position="125"/>
        <end position="154"/>
    </location>
</feature>
<evidence type="ECO:0000256" key="1">
    <source>
        <dbReference type="SAM" id="Phobius"/>
    </source>
</evidence>
<keyword evidence="1" id="KW-1133">Transmembrane helix</keyword>
<evidence type="ECO:0000313" key="3">
    <source>
        <dbReference type="Proteomes" id="UP000807469"/>
    </source>
</evidence>
<reference evidence="2" key="1">
    <citation type="submission" date="2020-11" db="EMBL/GenBank/DDBJ databases">
        <authorList>
            <consortium name="DOE Joint Genome Institute"/>
            <person name="Ahrendt S."/>
            <person name="Riley R."/>
            <person name="Andreopoulos W."/>
            <person name="Labutti K."/>
            <person name="Pangilinan J."/>
            <person name="Ruiz-Duenas F.J."/>
            <person name="Barrasa J.M."/>
            <person name="Sanchez-Garcia M."/>
            <person name="Camarero S."/>
            <person name="Miyauchi S."/>
            <person name="Serrano A."/>
            <person name="Linde D."/>
            <person name="Babiker R."/>
            <person name="Drula E."/>
            <person name="Ayuso-Fernandez I."/>
            <person name="Pacheco R."/>
            <person name="Padilla G."/>
            <person name="Ferreira P."/>
            <person name="Barriuso J."/>
            <person name="Kellner H."/>
            <person name="Castanera R."/>
            <person name="Alfaro M."/>
            <person name="Ramirez L."/>
            <person name="Pisabarro A.G."/>
            <person name="Kuo A."/>
            <person name="Tritt A."/>
            <person name="Lipzen A."/>
            <person name="He G."/>
            <person name="Yan M."/>
            <person name="Ng V."/>
            <person name="Cullen D."/>
            <person name="Martin F."/>
            <person name="Rosso M.-N."/>
            <person name="Henrissat B."/>
            <person name="Hibbett D."/>
            <person name="Martinez A.T."/>
            <person name="Grigoriev I.V."/>
        </authorList>
    </citation>
    <scope>NUCLEOTIDE SEQUENCE</scope>
    <source>
        <strain evidence="2">CIRM-BRFM 674</strain>
    </source>
</reference>
<dbReference type="OrthoDB" id="3270770at2759"/>
<proteinExistence type="predicted"/>
<keyword evidence="1" id="KW-0472">Membrane</keyword>
<dbReference type="EMBL" id="MU155299">
    <property type="protein sequence ID" value="KAF9476294.1"/>
    <property type="molecule type" value="Genomic_DNA"/>
</dbReference>
<evidence type="ECO:0000313" key="2">
    <source>
        <dbReference type="EMBL" id="KAF9476294.1"/>
    </source>
</evidence>
<dbReference type="AlphaFoldDB" id="A0A9P5YXD1"/>
<organism evidence="2 3">
    <name type="scientific">Pholiota conissans</name>
    <dbReference type="NCBI Taxonomy" id="109636"/>
    <lineage>
        <taxon>Eukaryota</taxon>
        <taxon>Fungi</taxon>
        <taxon>Dikarya</taxon>
        <taxon>Basidiomycota</taxon>
        <taxon>Agaricomycotina</taxon>
        <taxon>Agaricomycetes</taxon>
        <taxon>Agaricomycetidae</taxon>
        <taxon>Agaricales</taxon>
        <taxon>Agaricineae</taxon>
        <taxon>Strophariaceae</taxon>
        <taxon>Pholiota</taxon>
    </lineage>
</organism>